<gene>
    <name evidence="1" type="ORF">UFOVP1279_38</name>
</gene>
<organism evidence="1">
    <name type="scientific">uncultured Caudovirales phage</name>
    <dbReference type="NCBI Taxonomy" id="2100421"/>
    <lineage>
        <taxon>Viruses</taxon>
        <taxon>Duplodnaviria</taxon>
        <taxon>Heunggongvirae</taxon>
        <taxon>Uroviricota</taxon>
        <taxon>Caudoviricetes</taxon>
        <taxon>Peduoviridae</taxon>
        <taxon>Maltschvirus</taxon>
        <taxon>Maltschvirus maltsch</taxon>
    </lineage>
</organism>
<evidence type="ECO:0000313" key="1">
    <source>
        <dbReference type="EMBL" id="CAB4195096.1"/>
    </source>
</evidence>
<dbReference type="EMBL" id="LR797224">
    <property type="protein sequence ID" value="CAB4195096.1"/>
    <property type="molecule type" value="Genomic_DNA"/>
</dbReference>
<reference evidence="1" key="1">
    <citation type="submission" date="2020-05" db="EMBL/GenBank/DDBJ databases">
        <authorList>
            <person name="Chiriac C."/>
            <person name="Salcher M."/>
            <person name="Ghai R."/>
            <person name="Kavagutti S V."/>
        </authorList>
    </citation>
    <scope>NUCLEOTIDE SEQUENCE</scope>
</reference>
<sequence length="110" mass="11567">MAIDLAVLATNVAKLTVEYGTQEIEISYHPGVATPTRIKQASEGDDEIAPFIEFVVELVHSWDLVSGGVPLPVTVEAAGTVPMTILQKIMQACLSDSQNVGEAVSPSSDG</sequence>
<protein>
    <submittedName>
        <fullName evidence="1">Uncharacterized protein</fullName>
    </submittedName>
</protein>
<proteinExistence type="predicted"/>
<name>A0A6J5RLF2_9CAUD</name>
<accession>A0A6J5RLF2</accession>